<feature type="signal peptide" evidence="1">
    <location>
        <begin position="1"/>
        <end position="36"/>
    </location>
</feature>
<protein>
    <recommendedName>
        <fullName evidence="3">Outer membrane protein beta-barrel domain-containing protein</fullName>
    </recommendedName>
</protein>
<keyword evidence="1" id="KW-0732">Signal</keyword>
<accession>A0A2X0SCR9</accession>
<dbReference type="AlphaFoldDB" id="A0A2X0SCR9"/>
<feature type="chain" id="PRO_5016002922" description="Outer membrane protein beta-barrel domain-containing protein" evidence="1">
    <location>
        <begin position="37"/>
        <end position="240"/>
    </location>
</feature>
<dbReference type="EMBL" id="LS423452">
    <property type="protein sequence ID" value="SPS05181.1"/>
    <property type="molecule type" value="Genomic_DNA"/>
</dbReference>
<organism evidence="2">
    <name type="scientific">Candidatus Nitrotoga fabula</name>
    <dbReference type="NCBI Taxonomy" id="2182327"/>
    <lineage>
        <taxon>Bacteria</taxon>
        <taxon>Pseudomonadati</taxon>
        <taxon>Pseudomonadota</taxon>
        <taxon>Betaproteobacteria</taxon>
        <taxon>Nitrosomonadales</taxon>
        <taxon>Gallionellaceae</taxon>
        <taxon>Candidatus Nitrotoga</taxon>
    </lineage>
</organism>
<evidence type="ECO:0008006" key="3">
    <source>
        <dbReference type="Google" id="ProtNLM"/>
    </source>
</evidence>
<reference evidence="2" key="1">
    <citation type="submission" date="2018-05" db="EMBL/GenBank/DDBJ databases">
        <authorList>
            <person name="Lanie J.A."/>
            <person name="Ng W.-L."/>
            <person name="Kazmierczak K.M."/>
            <person name="Andrzejewski T.M."/>
            <person name="Davidsen T.M."/>
            <person name="Wayne K.J."/>
            <person name="Tettelin H."/>
            <person name="Glass J.I."/>
            <person name="Rusch D."/>
            <person name="Podicherti R."/>
            <person name="Tsui H.-C.T."/>
            <person name="Winkler M.E."/>
        </authorList>
    </citation>
    <scope>NUCLEOTIDE SEQUENCE</scope>
    <source>
        <strain evidence="2">KNB</strain>
    </source>
</reference>
<sequence length="240" mass="27180">MLRSGFCCFLRNAARCLWFSLGLVSFLPVLVPVAHAARPMQTDDARIVDAGACQVESWARLNRHSTEYWALPSCNPTGNFELTLGGAHTHQDGVAQTTDVMFQGKTIFKPLETNGWGVGLAVGTVRHPQYAIRGRDWNVYVPATFSFREDRVLLHTNLGWLRGQETKQHTAIWGVGSEIQLSGRIWLIGETFGQNQGRPLYQAGLRYWIIPNRVQVDTTVGNRFEHERDERWFTIGLRLL</sequence>
<gene>
    <name evidence="2" type="ORF">NITFAB_0770</name>
</gene>
<evidence type="ECO:0000313" key="2">
    <source>
        <dbReference type="EMBL" id="SPS05181.1"/>
    </source>
</evidence>
<proteinExistence type="predicted"/>
<evidence type="ECO:0000256" key="1">
    <source>
        <dbReference type="SAM" id="SignalP"/>
    </source>
</evidence>
<name>A0A2X0SCR9_9PROT</name>